<name>A0A2P2M482_RHIMU</name>
<reference evidence="1" key="1">
    <citation type="submission" date="2018-02" db="EMBL/GenBank/DDBJ databases">
        <title>Rhizophora mucronata_Transcriptome.</title>
        <authorList>
            <person name="Meera S.P."/>
            <person name="Sreeshan A."/>
            <person name="Augustine A."/>
        </authorList>
    </citation>
    <scope>NUCLEOTIDE SEQUENCE</scope>
    <source>
        <tissue evidence="1">Leaf</tissue>
    </source>
</reference>
<proteinExistence type="predicted"/>
<sequence length="25" mass="3054">MKNHQQVLFTGPFMQKMACWRFPQV</sequence>
<organism evidence="1">
    <name type="scientific">Rhizophora mucronata</name>
    <name type="common">Asiatic mangrove</name>
    <dbReference type="NCBI Taxonomy" id="61149"/>
    <lineage>
        <taxon>Eukaryota</taxon>
        <taxon>Viridiplantae</taxon>
        <taxon>Streptophyta</taxon>
        <taxon>Embryophyta</taxon>
        <taxon>Tracheophyta</taxon>
        <taxon>Spermatophyta</taxon>
        <taxon>Magnoliopsida</taxon>
        <taxon>eudicotyledons</taxon>
        <taxon>Gunneridae</taxon>
        <taxon>Pentapetalae</taxon>
        <taxon>rosids</taxon>
        <taxon>fabids</taxon>
        <taxon>Malpighiales</taxon>
        <taxon>Rhizophoraceae</taxon>
        <taxon>Rhizophora</taxon>
    </lineage>
</organism>
<dbReference type="AlphaFoldDB" id="A0A2P2M482"/>
<dbReference type="EMBL" id="GGEC01044519">
    <property type="protein sequence ID" value="MBX25003.1"/>
    <property type="molecule type" value="Transcribed_RNA"/>
</dbReference>
<protein>
    <submittedName>
        <fullName evidence="1">Uncharacterized protein MANES_17G097400</fullName>
    </submittedName>
</protein>
<accession>A0A2P2M482</accession>
<evidence type="ECO:0000313" key="1">
    <source>
        <dbReference type="EMBL" id="MBX25003.1"/>
    </source>
</evidence>